<keyword evidence="2" id="KW-1185">Reference proteome</keyword>
<dbReference type="AlphaFoldDB" id="A0A8J7GFK2"/>
<reference evidence="1" key="1">
    <citation type="submission" date="2020-11" db="EMBL/GenBank/DDBJ databases">
        <title>Sequencing the genomes of 1000 actinobacteria strains.</title>
        <authorList>
            <person name="Klenk H.-P."/>
        </authorList>
    </citation>
    <scope>NUCLEOTIDE SEQUENCE</scope>
    <source>
        <strain evidence="1">DSM 45356</strain>
    </source>
</reference>
<comment type="caution">
    <text evidence="1">The sequence shown here is derived from an EMBL/GenBank/DDBJ whole genome shotgun (WGS) entry which is preliminary data.</text>
</comment>
<proteinExistence type="predicted"/>
<dbReference type="RefSeq" id="WP_197003498.1">
    <property type="nucleotide sequence ID" value="NZ_BONS01000015.1"/>
</dbReference>
<dbReference type="EMBL" id="JADOUF010000001">
    <property type="protein sequence ID" value="MBG6136535.1"/>
    <property type="molecule type" value="Genomic_DNA"/>
</dbReference>
<name>A0A8J7GFK2_9ACTN</name>
<dbReference type="Proteomes" id="UP000622552">
    <property type="component" value="Unassembled WGS sequence"/>
</dbReference>
<accession>A0A8J7GFK2</accession>
<evidence type="ECO:0000313" key="2">
    <source>
        <dbReference type="Proteomes" id="UP000622552"/>
    </source>
</evidence>
<organism evidence="1 2">
    <name type="scientific">Longispora fulva</name>
    <dbReference type="NCBI Taxonomy" id="619741"/>
    <lineage>
        <taxon>Bacteria</taxon>
        <taxon>Bacillati</taxon>
        <taxon>Actinomycetota</taxon>
        <taxon>Actinomycetes</taxon>
        <taxon>Micromonosporales</taxon>
        <taxon>Micromonosporaceae</taxon>
        <taxon>Longispora</taxon>
    </lineage>
</organism>
<sequence length="73" mass="8177">MPRIIEVNLDTPVPKLIHNRIGKLTKYVDPIEHRADLTIGDLGTPQLDRADSTVIEVNEHISSQILIANPKSR</sequence>
<protein>
    <submittedName>
        <fullName evidence="1">Uncharacterized protein</fullName>
    </submittedName>
</protein>
<gene>
    <name evidence="1" type="ORF">IW245_002729</name>
</gene>
<evidence type="ECO:0000313" key="1">
    <source>
        <dbReference type="EMBL" id="MBG6136535.1"/>
    </source>
</evidence>